<dbReference type="Pfam" id="PF00538">
    <property type="entry name" value="Linker_histone"/>
    <property type="match status" value="1"/>
</dbReference>
<feature type="compositionally biased region" description="Polar residues" evidence="2">
    <location>
        <begin position="466"/>
        <end position="480"/>
    </location>
</feature>
<proteinExistence type="predicted"/>
<feature type="compositionally biased region" description="Pro residues" evidence="2">
    <location>
        <begin position="352"/>
        <end position="371"/>
    </location>
</feature>
<feature type="domain" description="H15" evidence="3">
    <location>
        <begin position="374"/>
        <end position="443"/>
    </location>
</feature>
<feature type="compositionally biased region" description="Low complexity" evidence="2">
    <location>
        <begin position="238"/>
        <end position="267"/>
    </location>
</feature>
<gene>
    <name evidence="4" type="ORF">GFSPODELE1_LOCUS9123</name>
</gene>
<accession>A0ABP1E2G7</accession>
<keyword evidence="5" id="KW-1185">Reference proteome</keyword>
<feature type="compositionally biased region" description="Polar residues" evidence="2">
    <location>
        <begin position="226"/>
        <end position="237"/>
    </location>
</feature>
<evidence type="ECO:0000256" key="1">
    <source>
        <dbReference type="ARBA" id="ARBA00020833"/>
    </source>
</evidence>
<feature type="compositionally biased region" description="Polar residues" evidence="2">
    <location>
        <begin position="123"/>
        <end position="133"/>
    </location>
</feature>
<protein>
    <recommendedName>
        <fullName evidence="1">Histone H1</fullName>
    </recommendedName>
</protein>
<dbReference type="InterPro" id="IPR005818">
    <property type="entry name" value="Histone_H1/H5_H15"/>
</dbReference>
<evidence type="ECO:0000256" key="2">
    <source>
        <dbReference type="SAM" id="MobiDB-lite"/>
    </source>
</evidence>
<feature type="compositionally biased region" description="Polar residues" evidence="2">
    <location>
        <begin position="9"/>
        <end position="36"/>
    </location>
</feature>
<dbReference type="EMBL" id="OZ037950">
    <property type="protein sequence ID" value="CAL1713049.1"/>
    <property type="molecule type" value="Genomic_DNA"/>
</dbReference>
<feature type="compositionally biased region" description="Polar residues" evidence="2">
    <location>
        <begin position="141"/>
        <end position="155"/>
    </location>
</feature>
<evidence type="ECO:0000313" key="4">
    <source>
        <dbReference type="EMBL" id="CAL1713049.1"/>
    </source>
</evidence>
<feature type="region of interest" description="Disordered" evidence="2">
    <location>
        <begin position="112"/>
        <end position="301"/>
    </location>
</feature>
<feature type="compositionally biased region" description="Basic and acidic residues" evidence="2">
    <location>
        <begin position="553"/>
        <end position="573"/>
    </location>
</feature>
<evidence type="ECO:0000313" key="5">
    <source>
        <dbReference type="Proteomes" id="UP001497453"/>
    </source>
</evidence>
<dbReference type="SUPFAM" id="SSF46785">
    <property type="entry name" value="Winged helix' DNA-binding domain"/>
    <property type="match status" value="1"/>
</dbReference>
<feature type="compositionally biased region" description="Polar residues" evidence="2">
    <location>
        <begin position="177"/>
        <end position="196"/>
    </location>
</feature>
<feature type="region of interest" description="Disordered" evidence="2">
    <location>
        <begin position="350"/>
        <end position="375"/>
    </location>
</feature>
<feature type="region of interest" description="Disordered" evidence="2">
    <location>
        <begin position="1"/>
        <end position="55"/>
    </location>
</feature>
<organism evidence="4 5">
    <name type="scientific">Somion occarium</name>
    <dbReference type="NCBI Taxonomy" id="3059160"/>
    <lineage>
        <taxon>Eukaryota</taxon>
        <taxon>Fungi</taxon>
        <taxon>Dikarya</taxon>
        <taxon>Basidiomycota</taxon>
        <taxon>Agaricomycotina</taxon>
        <taxon>Agaricomycetes</taxon>
        <taxon>Polyporales</taxon>
        <taxon>Cerrenaceae</taxon>
        <taxon>Somion</taxon>
    </lineage>
</organism>
<name>A0ABP1E2G7_9APHY</name>
<dbReference type="Gene3D" id="1.10.10.10">
    <property type="entry name" value="Winged helix-like DNA-binding domain superfamily/Winged helix DNA-binding domain"/>
    <property type="match status" value="1"/>
</dbReference>
<sequence length="735" mass="78105">MMLTASDPLLSSGQDTLQSILHKSNENASCSSSGPSDSEKDLVASSLPDQNDGHDSLKRNYLRLLPPARVIEICLTFEPHVPIYVKNAIWPADLNAAIVALQLQKPFEPQSNEDAELCYPPEDSSQVLPTSKNTSDEDASRQANAPETRPLTSEVAQDEVPSPTKDLPIDLTLEPPTASTEASQTDRVASAQQTLQKVLEELSRSATPAQPSAAAASSPPPSSTQNNITPVPSTSENASQSQQPHASTSQTTTQSSTPQPSSSSHPTTPHPTHPHAHQAPYAYHPYGYPIPGHAQQPPYPHTPYYGAPPGYATPYPGYPPYPPPLSGYPAHPMSAAASMYAARPPIAHMHPPHPTHPPPAAMPAPPPPPPSGDDLPSYEDMIVEALLDIVDPDGAAPRDLFNWMEARYPLQTNFRPSASQALQKAFKRGRLEKRAGGKYRLNASWEGGTTSRRTTRRPQTLAQTNYNLHHSPQQPSSPFTNAPLARGSRASSATPMATAGGQHIPYGSYPYGYPAAGYGSYPGYPAYQAQMASKAPLSSAISTAASASNANKTAKEPAQAEKASEEDTSGAERGDAWEAAQHILNVINFNSLQAQENQPSTSGDATAASTSASAGLNASLNANITSTALSDEHRASLQAQLALLAAQLTELAEMDEEEEPVEVQPAAALVPEPAPSMGITLPAFPDDAHVMIDVNHFPEEVQHASHMQAHAGSDDENSDADMEMVEVPVMAALKA</sequence>
<feature type="region of interest" description="Disordered" evidence="2">
    <location>
        <begin position="466"/>
        <end position="497"/>
    </location>
</feature>
<evidence type="ECO:0000259" key="3">
    <source>
        <dbReference type="PROSITE" id="PS51504"/>
    </source>
</evidence>
<dbReference type="InterPro" id="IPR036390">
    <property type="entry name" value="WH_DNA-bd_sf"/>
</dbReference>
<feature type="compositionally biased region" description="Low complexity" evidence="2">
    <location>
        <begin position="205"/>
        <end position="217"/>
    </location>
</feature>
<reference evidence="5" key="1">
    <citation type="submission" date="2024-04" db="EMBL/GenBank/DDBJ databases">
        <authorList>
            <person name="Shaw F."/>
            <person name="Minotto A."/>
        </authorList>
    </citation>
    <scope>NUCLEOTIDE SEQUENCE [LARGE SCALE GENOMIC DNA]</scope>
</reference>
<feature type="region of interest" description="Disordered" evidence="2">
    <location>
        <begin position="548"/>
        <end position="573"/>
    </location>
</feature>
<dbReference type="PROSITE" id="PS51504">
    <property type="entry name" value="H15"/>
    <property type="match status" value="1"/>
</dbReference>
<dbReference type="InterPro" id="IPR036388">
    <property type="entry name" value="WH-like_DNA-bd_sf"/>
</dbReference>
<dbReference type="Proteomes" id="UP001497453">
    <property type="component" value="Chromosome 7"/>
</dbReference>